<gene>
    <name evidence="2" type="ORF">I8755_28280</name>
</gene>
<sequence>MTTPEENRPKTTSTDEVVNDTDEARSRQEGASGRTIREAMEEAGVSREDFEEE</sequence>
<organism evidence="2 3">
    <name type="scientific">Streptomyces alfalfae</name>
    <dbReference type="NCBI Taxonomy" id="1642299"/>
    <lineage>
        <taxon>Bacteria</taxon>
        <taxon>Bacillati</taxon>
        <taxon>Actinomycetota</taxon>
        <taxon>Actinomycetes</taxon>
        <taxon>Kitasatosporales</taxon>
        <taxon>Streptomycetaceae</taxon>
        <taxon>Streptomyces</taxon>
    </lineage>
</organism>
<dbReference type="AlphaFoldDB" id="A0A7T4U015"/>
<reference evidence="2 3" key="1">
    <citation type="submission" date="2020-12" db="EMBL/GenBank/DDBJ databases">
        <title>Identification and biosynthesis of polyene macrolides produced by Streptomyces alfalfae Men-myco-93-63.</title>
        <authorList>
            <person name="Liu D."/>
            <person name="Li Y."/>
            <person name="Liu L."/>
            <person name="Han X."/>
            <person name="Shen F."/>
        </authorList>
    </citation>
    <scope>NUCLEOTIDE SEQUENCE [LARGE SCALE GENOMIC DNA]</scope>
    <source>
        <strain evidence="2 3">Men-myco-93-63</strain>
    </source>
</reference>
<dbReference type="Proteomes" id="UP000596130">
    <property type="component" value="Chromosome"/>
</dbReference>
<accession>A0A7T4U015</accession>
<evidence type="ECO:0000256" key="1">
    <source>
        <dbReference type="SAM" id="MobiDB-lite"/>
    </source>
</evidence>
<name>A0A7T4U015_9ACTN</name>
<evidence type="ECO:0000313" key="3">
    <source>
        <dbReference type="Proteomes" id="UP000596130"/>
    </source>
</evidence>
<proteinExistence type="predicted"/>
<feature type="region of interest" description="Disordered" evidence="1">
    <location>
        <begin position="1"/>
        <end position="53"/>
    </location>
</feature>
<evidence type="ECO:0000313" key="2">
    <source>
        <dbReference type="EMBL" id="QQC91864.1"/>
    </source>
</evidence>
<dbReference type="RefSeq" id="WP_162933557.1">
    <property type="nucleotide sequence ID" value="NZ_CP015588.1"/>
</dbReference>
<dbReference type="EMBL" id="CP065959">
    <property type="protein sequence ID" value="QQC91864.1"/>
    <property type="molecule type" value="Genomic_DNA"/>
</dbReference>
<feature type="compositionally biased region" description="Basic and acidic residues" evidence="1">
    <location>
        <begin position="35"/>
        <end position="53"/>
    </location>
</feature>
<protein>
    <submittedName>
        <fullName evidence="2">Uncharacterized protein</fullName>
    </submittedName>
</protein>